<organism evidence="2 3">
    <name type="scientific">Coprinopsis marcescibilis</name>
    <name type="common">Agaric fungus</name>
    <name type="synonym">Psathyrella marcescibilis</name>
    <dbReference type="NCBI Taxonomy" id="230819"/>
    <lineage>
        <taxon>Eukaryota</taxon>
        <taxon>Fungi</taxon>
        <taxon>Dikarya</taxon>
        <taxon>Basidiomycota</taxon>
        <taxon>Agaricomycotina</taxon>
        <taxon>Agaricomycetes</taxon>
        <taxon>Agaricomycetidae</taxon>
        <taxon>Agaricales</taxon>
        <taxon>Agaricineae</taxon>
        <taxon>Psathyrellaceae</taxon>
        <taxon>Coprinopsis</taxon>
    </lineage>
</organism>
<evidence type="ECO:0000313" key="2">
    <source>
        <dbReference type="EMBL" id="TFK21690.1"/>
    </source>
</evidence>
<sequence length="636" mass="71057">MGFGDSCHWSPLFAIVVCYKHRPSLDKNATDAAAALLFLRLYPLALRLVQSLSSPRHRSPVPASGGYCGLEVAEAAVPASSSPPLALEHQGSSDSRSSRTSSTRSIDYAYSLCSSDSSVSTSTEQEEAFRRTEFSKQLTQRLLTLASAPANVSGHSFPRHLSNASVAQYTQPISPEYRMIKRASSMRTDANLTPMKYRRIEDWERRLVNRLFFCSFPTAYTATTPSSPSSLRFTGNWMDHVPVIAPPPSYNPRLPLSNETAAKIRLGKFLEREGNERIRDGFLQPARAIEDRRTSSPDLAAVSVSRLPLSVVEWEKALGLGRGLRERVIAWIVEKLPKHPSGQCASTAYDSSETSSRASSFASISSTVSELSNLYDQLSSCPQTRFHAVWMFLRHFFLVSYSGTDDEDQPKGLDATSGLLGSDREENDIVNDLMVWDVALACLTLSVKFHRDFLEPLCPIHPNEFLELAPHDVNYEELETAQRDVLSALSYSVGVSPQPVLDEVWRALPSLRELLHFEGGWNGVQKEVWLRLYDLIYVPDILRYPQSLLVATALIDALPSFLTNRLEYQSPWHCKTIRKRGCLPSDHARDKKARLLKRAGDDCEGVIQDIRAAVGISDEQLNNCQKWWRMSLSSIG</sequence>
<name>A0A5C3KMT2_COPMA</name>
<keyword evidence="3" id="KW-1185">Reference proteome</keyword>
<evidence type="ECO:0000256" key="1">
    <source>
        <dbReference type="SAM" id="MobiDB-lite"/>
    </source>
</evidence>
<protein>
    <submittedName>
        <fullName evidence="2">Uncharacterized protein</fullName>
    </submittedName>
</protein>
<gene>
    <name evidence="2" type="ORF">FA15DRAFT_681990</name>
</gene>
<dbReference type="OrthoDB" id="3250555at2759"/>
<dbReference type="Proteomes" id="UP000307440">
    <property type="component" value="Unassembled WGS sequence"/>
</dbReference>
<proteinExistence type="predicted"/>
<feature type="region of interest" description="Disordered" evidence="1">
    <location>
        <begin position="81"/>
        <end position="102"/>
    </location>
</feature>
<dbReference type="EMBL" id="ML210260">
    <property type="protein sequence ID" value="TFK21690.1"/>
    <property type="molecule type" value="Genomic_DNA"/>
</dbReference>
<dbReference type="STRING" id="230819.A0A5C3KMT2"/>
<accession>A0A5C3KMT2</accession>
<reference evidence="2 3" key="1">
    <citation type="journal article" date="2019" name="Nat. Ecol. Evol.">
        <title>Megaphylogeny resolves global patterns of mushroom evolution.</title>
        <authorList>
            <person name="Varga T."/>
            <person name="Krizsan K."/>
            <person name="Foldi C."/>
            <person name="Dima B."/>
            <person name="Sanchez-Garcia M."/>
            <person name="Sanchez-Ramirez S."/>
            <person name="Szollosi G.J."/>
            <person name="Szarkandi J.G."/>
            <person name="Papp V."/>
            <person name="Albert L."/>
            <person name="Andreopoulos W."/>
            <person name="Angelini C."/>
            <person name="Antonin V."/>
            <person name="Barry K.W."/>
            <person name="Bougher N.L."/>
            <person name="Buchanan P."/>
            <person name="Buyck B."/>
            <person name="Bense V."/>
            <person name="Catcheside P."/>
            <person name="Chovatia M."/>
            <person name="Cooper J."/>
            <person name="Damon W."/>
            <person name="Desjardin D."/>
            <person name="Finy P."/>
            <person name="Geml J."/>
            <person name="Haridas S."/>
            <person name="Hughes K."/>
            <person name="Justo A."/>
            <person name="Karasinski D."/>
            <person name="Kautmanova I."/>
            <person name="Kiss B."/>
            <person name="Kocsube S."/>
            <person name="Kotiranta H."/>
            <person name="LaButti K.M."/>
            <person name="Lechner B.E."/>
            <person name="Liimatainen K."/>
            <person name="Lipzen A."/>
            <person name="Lukacs Z."/>
            <person name="Mihaltcheva S."/>
            <person name="Morgado L.N."/>
            <person name="Niskanen T."/>
            <person name="Noordeloos M.E."/>
            <person name="Ohm R.A."/>
            <person name="Ortiz-Santana B."/>
            <person name="Ovrebo C."/>
            <person name="Racz N."/>
            <person name="Riley R."/>
            <person name="Savchenko A."/>
            <person name="Shiryaev A."/>
            <person name="Soop K."/>
            <person name="Spirin V."/>
            <person name="Szebenyi C."/>
            <person name="Tomsovsky M."/>
            <person name="Tulloss R.E."/>
            <person name="Uehling J."/>
            <person name="Grigoriev I.V."/>
            <person name="Vagvolgyi C."/>
            <person name="Papp T."/>
            <person name="Martin F.M."/>
            <person name="Miettinen O."/>
            <person name="Hibbett D.S."/>
            <person name="Nagy L.G."/>
        </authorList>
    </citation>
    <scope>NUCLEOTIDE SEQUENCE [LARGE SCALE GENOMIC DNA]</scope>
    <source>
        <strain evidence="2 3">CBS 121175</strain>
    </source>
</reference>
<dbReference type="AlphaFoldDB" id="A0A5C3KMT2"/>
<evidence type="ECO:0000313" key="3">
    <source>
        <dbReference type="Proteomes" id="UP000307440"/>
    </source>
</evidence>